<keyword evidence="1" id="KW-1133">Transmembrane helix</keyword>
<proteinExistence type="predicted"/>
<sequence>MLLSFTLQVELYILAELRRRIDSGLLRIFAWSAYQLADTVAIFVLGHLSVISRSPEHELMLLWAPFLLLHLGSQDNITAYAIEDNQLWLRHLQTFVSQVAAASYVLYESSILSNSRSLLRPVAILMFVVGVAKYGERVWALRCAGSTPSGNNYMYYERRSRFRRSTAEVWDCGHGIRTEKLLLTAHLMLDIPRDLFKGPLPRVRVQEDVALGGKNLFKVAEMQLSLMHDVFYTKAEVMCTWYGICIHIILMICTAVAFSSFNHYLDSKSGSSNVDASVTHVLFIGAVILQFLSVIRAMFSSWTLADMVKVCSNQRIVRGKATWESLTAFVMGIRLLSCAAQRRRRYWSGSMGQHNLFRLCAHRRTSRSSKIARWMGVEDPWNTLVYSGSIRVSASVKQLVVNRVHQWRRAAKMGKVSPQALGHMIGSWGLAALTDHGGLHESLSWAIDVPLEEGILIWHVATNIYLSWYRKQVMAAGNQTDEQLGTQAEELSNYMLFLLSARPYMLSPLASRKAYVEMCYGLTGLGCSSVEELATALQNYGDTLNRGSSIKFTYTTIDIAMDDPLRHDKTLERGIKLGAELIANPVENKLSLVSQVWVEMLCYAGYNCSTYSHAKQLSKGGEFISIAALLVKYIICDINLPIISDHDKW</sequence>
<evidence type="ECO:0000259" key="2">
    <source>
        <dbReference type="Pfam" id="PF13968"/>
    </source>
</evidence>
<dbReference type="InterPro" id="IPR007658">
    <property type="entry name" value="DUF594"/>
</dbReference>
<keyword evidence="1" id="KW-0812">Transmembrane</keyword>
<dbReference type="AlphaFoldDB" id="A0A835AQS9"/>
<dbReference type="Pfam" id="PF04578">
    <property type="entry name" value="DUF594"/>
    <property type="match status" value="1"/>
</dbReference>
<dbReference type="Pfam" id="PF13968">
    <property type="entry name" value="DUF4220"/>
    <property type="match status" value="1"/>
</dbReference>
<feature type="domain" description="DUF4220" evidence="2">
    <location>
        <begin position="31"/>
        <end position="358"/>
    </location>
</feature>
<keyword evidence="1" id="KW-0472">Membrane</keyword>
<name>A0A835AQS9_9POAL</name>
<protein>
    <recommendedName>
        <fullName evidence="2">DUF4220 domain-containing protein</fullName>
    </recommendedName>
</protein>
<evidence type="ECO:0000256" key="1">
    <source>
        <dbReference type="SAM" id="Phobius"/>
    </source>
</evidence>
<feature type="transmembrane region" description="Helical" evidence="1">
    <location>
        <begin position="241"/>
        <end position="261"/>
    </location>
</feature>
<dbReference type="OrthoDB" id="689265at2759"/>
<dbReference type="EMBL" id="JACEFO010002268">
    <property type="protein sequence ID" value="KAF8669920.1"/>
    <property type="molecule type" value="Genomic_DNA"/>
</dbReference>
<gene>
    <name evidence="3" type="ORF">HU200_051102</name>
</gene>
<dbReference type="InterPro" id="IPR025315">
    <property type="entry name" value="DUF4220"/>
</dbReference>
<accession>A0A835AQS9</accession>
<feature type="transmembrane region" description="Helical" evidence="1">
    <location>
        <begin position="281"/>
        <end position="299"/>
    </location>
</feature>
<reference evidence="3" key="1">
    <citation type="submission" date="2020-07" db="EMBL/GenBank/DDBJ databases">
        <title>Genome sequence and genetic diversity analysis of an under-domesticated orphan crop, white fonio (Digitaria exilis).</title>
        <authorList>
            <person name="Bennetzen J.L."/>
            <person name="Chen S."/>
            <person name="Ma X."/>
            <person name="Wang X."/>
            <person name="Yssel A.E.J."/>
            <person name="Chaluvadi S.R."/>
            <person name="Johnson M."/>
            <person name="Gangashetty P."/>
            <person name="Hamidou F."/>
            <person name="Sanogo M.D."/>
            <person name="Zwaenepoel A."/>
            <person name="Wallace J."/>
            <person name="Van De Peer Y."/>
            <person name="Van Deynze A."/>
        </authorList>
    </citation>
    <scope>NUCLEOTIDE SEQUENCE</scope>
    <source>
        <tissue evidence="3">Leaves</tissue>
    </source>
</reference>
<organism evidence="3 4">
    <name type="scientific">Digitaria exilis</name>
    <dbReference type="NCBI Taxonomy" id="1010633"/>
    <lineage>
        <taxon>Eukaryota</taxon>
        <taxon>Viridiplantae</taxon>
        <taxon>Streptophyta</taxon>
        <taxon>Embryophyta</taxon>
        <taxon>Tracheophyta</taxon>
        <taxon>Spermatophyta</taxon>
        <taxon>Magnoliopsida</taxon>
        <taxon>Liliopsida</taxon>
        <taxon>Poales</taxon>
        <taxon>Poaceae</taxon>
        <taxon>PACMAD clade</taxon>
        <taxon>Panicoideae</taxon>
        <taxon>Panicodae</taxon>
        <taxon>Paniceae</taxon>
        <taxon>Anthephorinae</taxon>
        <taxon>Digitaria</taxon>
    </lineage>
</organism>
<evidence type="ECO:0000313" key="3">
    <source>
        <dbReference type="EMBL" id="KAF8669920.1"/>
    </source>
</evidence>
<dbReference type="Proteomes" id="UP000636709">
    <property type="component" value="Unassembled WGS sequence"/>
</dbReference>
<evidence type="ECO:0000313" key="4">
    <source>
        <dbReference type="Proteomes" id="UP000636709"/>
    </source>
</evidence>
<dbReference type="PANTHER" id="PTHR31325">
    <property type="entry name" value="OS01G0798800 PROTEIN-RELATED"/>
    <property type="match status" value="1"/>
</dbReference>
<keyword evidence="4" id="KW-1185">Reference proteome</keyword>
<comment type="caution">
    <text evidence="3">The sequence shown here is derived from an EMBL/GenBank/DDBJ whole genome shotgun (WGS) entry which is preliminary data.</text>
</comment>
<feature type="transmembrane region" description="Helical" evidence="1">
    <location>
        <begin position="28"/>
        <end position="48"/>
    </location>
</feature>